<sequence length="250" mass="28007">MSAVENVGFQSNGIAYIKDLADLGQFVSKTAKEAEENGLKNISMFENPSRLSVSSTNQLKLLKGNLKYAAGLYLSIHYGYKLFLLDTQELLDYFSEEHGQTAQATSVQSIDRPDGTQTNRLTICYEKNARLKSTLDKVTREIDLDLSIAKAWDLTPWSFVVDWGLNLSDTFSELDSAYALANVHKIKYAIQTRTYRSRVHKPTGFAGSLYVERYTRIPTADVMFTGINLPQPGNPSNHWFEAGALFVANK</sequence>
<name>A0A142D873_9VIRU</name>
<dbReference type="EMBL" id="KT462704">
    <property type="protein sequence ID" value="AMQ23542.1"/>
    <property type="molecule type" value="Genomic_RNA"/>
</dbReference>
<protein>
    <submittedName>
        <fullName evidence="1">Maturation</fullName>
    </submittedName>
</protein>
<reference evidence="1" key="2">
    <citation type="journal article" date="2016" name="PLoS Biol.">
        <title>Hyperexpansion of RNA Bacteriophage Diversity.</title>
        <authorList>
            <person name="Krishnamurthy S.R."/>
            <person name="Janowski A.B."/>
            <person name="Zhao G."/>
            <person name="Barouch D."/>
            <person name="Wang D."/>
        </authorList>
    </citation>
    <scope>NUCLEOTIDE SEQUENCE</scope>
    <source>
        <strain evidence="1">AVE010</strain>
    </source>
</reference>
<accession>A0A142D873</accession>
<evidence type="ECO:0000313" key="1">
    <source>
        <dbReference type="EMBL" id="AMQ23542.1"/>
    </source>
</evidence>
<reference evidence="1" key="1">
    <citation type="submission" date="2015-08" db="EMBL/GenBank/DDBJ databases">
        <authorList>
            <person name="Babu N.S."/>
            <person name="Beckwith C.J."/>
            <person name="Beseler K.G."/>
            <person name="Brison A."/>
            <person name="Carone J.V."/>
            <person name="Caskin T.P."/>
            <person name="Diamond M."/>
            <person name="Durham M.E."/>
            <person name="Foxe J.M."/>
            <person name="Go M."/>
            <person name="Henderson B.A."/>
            <person name="Jones I.B."/>
            <person name="McGettigan J.A."/>
            <person name="Micheletti S.J."/>
            <person name="Nasrallah M.E."/>
            <person name="Ortiz D."/>
            <person name="Piller C.R."/>
            <person name="Privatt S.R."/>
            <person name="Schneider S.L."/>
            <person name="Sharp S."/>
            <person name="Smith T.C."/>
            <person name="Stanton J.D."/>
            <person name="Ullery H.E."/>
            <person name="Wilson R.J."/>
            <person name="Serrano M.G."/>
            <person name="Buck G."/>
            <person name="Lee V."/>
            <person name="Wang Y."/>
            <person name="Carvalho R."/>
            <person name="Voegtly L."/>
            <person name="Shi R."/>
            <person name="Duckworth R."/>
            <person name="Johnson A."/>
            <person name="Loviza R."/>
            <person name="Walstead R."/>
            <person name="Shah Z."/>
            <person name="Kiflezghi M."/>
            <person name="Wade K."/>
            <person name="Ball S.L."/>
            <person name="Bradley K.W."/>
            <person name="Asai D.J."/>
            <person name="Bowman C.A."/>
            <person name="Russell D.A."/>
            <person name="Pope W.H."/>
            <person name="Jacobs-Sera D."/>
            <person name="Hendrix R.W."/>
            <person name="Hatfull G.F."/>
        </authorList>
    </citation>
    <scope>NUCLEOTIDE SEQUENCE</scope>
    <source>
        <strain evidence="1">AVE010</strain>
    </source>
</reference>
<organism evidence="1">
    <name type="scientific">Leviviridae sp</name>
    <dbReference type="NCBI Taxonomy" id="2027243"/>
    <lineage>
        <taxon>Viruses</taxon>
        <taxon>Riboviria</taxon>
        <taxon>Orthornavirae</taxon>
        <taxon>Lenarviricota</taxon>
        <taxon>Leviviricetes</taxon>
        <taxon>Norzivirales</taxon>
        <taxon>Fiersviridae</taxon>
    </lineage>
</organism>
<proteinExistence type="predicted"/>